<evidence type="ECO:0000313" key="4">
    <source>
        <dbReference type="EMBL" id="MBA8805677.1"/>
    </source>
</evidence>
<dbReference type="InterPro" id="IPR000601">
    <property type="entry name" value="PKD_dom"/>
</dbReference>
<dbReference type="Pfam" id="PF05547">
    <property type="entry name" value="Peptidase_M6"/>
    <property type="match status" value="1"/>
</dbReference>
<organism evidence="4 5">
    <name type="scientific">Nocardioides ginsengisegetis</name>
    <dbReference type="NCBI Taxonomy" id="661491"/>
    <lineage>
        <taxon>Bacteria</taxon>
        <taxon>Bacillati</taxon>
        <taxon>Actinomycetota</taxon>
        <taxon>Actinomycetes</taxon>
        <taxon>Propionibacteriales</taxon>
        <taxon>Nocardioidaceae</taxon>
        <taxon>Nocardioides</taxon>
    </lineage>
</organism>
<dbReference type="Gene3D" id="2.60.120.260">
    <property type="entry name" value="Galactose-binding domain-like"/>
    <property type="match status" value="1"/>
</dbReference>
<dbReference type="Pfam" id="PF20773">
    <property type="entry name" value="InhA-like_MAM"/>
    <property type="match status" value="1"/>
</dbReference>
<accession>A0A7W3PBP2</accession>
<dbReference type="EMBL" id="JACGXA010000003">
    <property type="protein sequence ID" value="MBA8805677.1"/>
    <property type="molecule type" value="Genomic_DNA"/>
</dbReference>
<dbReference type="GO" id="GO:0005975">
    <property type="term" value="P:carbohydrate metabolic process"/>
    <property type="evidence" value="ECO:0007669"/>
    <property type="project" value="UniProtKB-ARBA"/>
</dbReference>
<keyword evidence="2" id="KW-0732">Signal</keyword>
<feature type="domain" description="PKD" evidence="3">
    <location>
        <begin position="1017"/>
        <end position="1109"/>
    </location>
</feature>
<dbReference type="GO" id="GO:0006508">
    <property type="term" value="P:proteolysis"/>
    <property type="evidence" value="ECO:0007669"/>
    <property type="project" value="InterPro"/>
</dbReference>
<dbReference type="RefSeq" id="WP_182541714.1">
    <property type="nucleotide sequence ID" value="NZ_JACGXA010000003.1"/>
</dbReference>
<feature type="region of interest" description="Disordered" evidence="1">
    <location>
        <begin position="888"/>
        <end position="916"/>
    </location>
</feature>
<keyword evidence="5" id="KW-1185">Reference proteome</keyword>
<dbReference type="GO" id="GO:0008233">
    <property type="term" value="F:peptidase activity"/>
    <property type="evidence" value="ECO:0007669"/>
    <property type="project" value="InterPro"/>
</dbReference>
<dbReference type="Proteomes" id="UP000580910">
    <property type="component" value="Unassembled WGS sequence"/>
</dbReference>
<feature type="signal peptide" evidence="2">
    <location>
        <begin position="1"/>
        <end position="36"/>
    </location>
</feature>
<dbReference type="SUPFAM" id="SSF55486">
    <property type="entry name" value="Metalloproteases ('zincins'), catalytic domain"/>
    <property type="match status" value="1"/>
</dbReference>
<reference evidence="4 5" key="1">
    <citation type="submission" date="2020-07" db="EMBL/GenBank/DDBJ databases">
        <title>Sequencing the genomes of 1000 actinobacteria strains.</title>
        <authorList>
            <person name="Klenk H.-P."/>
        </authorList>
    </citation>
    <scope>NUCLEOTIDE SEQUENCE [LARGE SCALE GENOMIC DNA]</scope>
    <source>
        <strain evidence="4 5">DSM 21349</strain>
    </source>
</reference>
<evidence type="ECO:0000313" key="5">
    <source>
        <dbReference type="Proteomes" id="UP000580910"/>
    </source>
</evidence>
<evidence type="ECO:0000256" key="2">
    <source>
        <dbReference type="SAM" id="SignalP"/>
    </source>
</evidence>
<protein>
    <submittedName>
        <fullName evidence="4">PKD repeat protein</fullName>
    </submittedName>
</protein>
<dbReference type="SUPFAM" id="SSF49299">
    <property type="entry name" value="PKD domain"/>
    <property type="match status" value="2"/>
</dbReference>
<name>A0A7W3PBP2_9ACTN</name>
<feature type="region of interest" description="Disordered" evidence="1">
    <location>
        <begin position="179"/>
        <end position="198"/>
    </location>
</feature>
<evidence type="ECO:0000256" key="1">
    <source>
        <dbReference type="SAM" id="MobiDB-lite"/>
    </source>
</evidence>
<proteinExistence type="predicted"/>
<gene>
    <name evidence="4" type="ORF">FB382_004022</name>
</gene>
<feature type="chain" id="PRO_5030691572" evidence="2">
    <location>
        <begin position="37"/>
        <end position="1319"/>
    </location>
</feature>
<dbReference type="PANTHER" id="PTHR41775:SF1">
    <property type="entry name" value="PEPTIDASE M6-LIKE DOMAIN-CONTAINING PROTEIN"/>
    <property type="match status" value="1"/>
</dbReference>
<dbReference type="Gene3D" id="2.60.40.10">
    <property type="entry name" value="Immunoglobulins"/>
    <property type="match status" value="2"/>
</dbReference>
<comment type="caution">
    <text evidence="4">The sequence shown here is derived from an EMBL/GenBank/DDBJ whole genome shotgun (WGS) entry which is preliminary data.</text>
</comment>
<evidence type="ECO:0000259" key="3">
    <source>
        <dbReference type="PROSITE" id="PS50093"/>
    </source>
</evidence>
<feature type="domain" description="PKD" evidence="3">
    <location>
        <begin position="1137"/>
        <end position="1197"/>
    </location>
</feature>
<dbReference type="PANTHER" id="PTHR41775">
    <property type="entry name" value="SECRETED PROTEIN-RELATED"/>
    <property type="match status" value="1"/>
</dbReference>
<dbReference type="CDD" id="cd00146">
    <property type="entry name" value="PKD"/>
    <property type="match status" value="2"/>
</dbReference>
<dbReference type="Pfam" id="PF18911">
    <property type="entry name" value="PKD_4"/>
    <property type="match status" value="2"/>
</dbReference>
<dbReference type="InterPro" id="IPR035986">
    <property type="entry name" value="PKD_dom_sf"/>
</dbReference>
<dbReference type="InterPro" id="IPR022409">
    <property type="entry name" value="PKD/Chitinase_dom"/>
</dbReference>
<dbReference type="SMART" id="SM00089">
    <property type="entry name" value="PKD"/>
    <property type="match status" value="2"/>
</dbReference>
<dbReference type="PROSITE" id="PS50093">
    <property type="entry name" value="PKD"/>
    <property type="match status" value="2"/>
</dbReference>
<dbReference type="InterPro" id="IPR013783">
    <property type="entry name" value="Ig-like_fold"/>
</dbReference>
<dbReference type="InterPro" id="IPR008757">
    <property type="entry name" value="Peptidase_M6-like_domain"/>
</dbReference>
<sequence length="1319" mass="138794">MPVLPPRRLRTAAVTTALVAGLATGLAALPVTSAHAAGAGRGLAAAAVRPSAPSASTVTVGGLEVENSFVSSVGWVKPGQAYPSRIIVTNPADPAVPTNLPVTGATVTVTAPEGSTIVGAGSGATVAPGGHTATWTVPPVAAGKKQTLVLDSVADTTTQNPEIVWRDLSSTAQVTLGGTTRAATSHGPKVIPPSDAFDTARYGDRPFPVVPVQFRDRAYQPTHSGGDLDKVINDPARPGSTFNLYQEMSLGQLFPHGTVPSTGIASRDFTYGPGFSFTQIQPGQTCHGLTQTGPLPAPGTVGGPAYTERITDGIYNLPGNTDYYGDDANGSAIIGSLAGVGALQSIDGGCGSPGKLVYDAAAIADPEIDYSDYDTDKDGVVDFFMAVFAGCGGNGSSQLSVAGCDLPNPNTGTPDAPYDNPWPHSSSLEYYYTDPVTGLAGYTTDDQLKDLEGRPLWYTDTTRKTMTTTDKGDALKVFVRVGPYNINPETAIDKASVISHEYGHSLGLPDFYSTGSRETYGDWNLMATDKSQNMDAFSRQELGWVVPQVLEPGTSKTVSGWTDSKQDTGTIVWQRPDGTPYTLVNGTDGIVHNSEMFVAKLPGRQLLDPAVFDTGDKASKSHAWWSGSGNDFGCAPSGGRNLDLSIPALATLPAGTKVNLSFKSNWDAEWDFDYGFVLTTTDGGKTYTSHASENGYTTSNTDPLAGNPNQNACQQQYDNGITGTSGSYAAGSEATDRKLGNTPAPVFLQDSYDISDLVGKAQGALRFSYATDPGVARPGWFIDDVVVTATTPSGDKVLLKTDFESDGGPDDPRVFNGGCREDLTTAQECTKGWKYLQAGAESAQDHAYYLEMRDRSGFDLDGHGQIDRDPIGWAAGLYLSYTDEAHGYGNAGTDDPPAQSPLDAVPDPGNETPDLNDAAFTAAADRSTYSDSGEGHTDNYTDPANTVVDSRYSDVPNPWRFRYNCLGFKVTQMSGQADGPATSDGDLTGAVQFTMGSGCAPFDYGYTPVSAPANTAPTAAAHATPKAAKTGETVTFSGVGSTDAETPDNLDYSWDFDNGGSTKDAAGRDVSHAFNSPGTYDVTLLVTDPGGKTDTDTVQVTVTDPPGNQAPVAKFEVKPGSPYITTNTLLNAAGSGDAETAAGDLVYQWNFGDGGATVDATGRRVHTKFKQPGYRTITLTVTDEGGKSDTVPQRILVRRATACWSPKVSRTGSWRQVNQRQAPKGDYCDNAGKGTGADTLTLHFKGPQIDVFHGRSTRGGAATVYIDGEKVGTVSFHSDDTAPRIRYHQVFSDLGDGSHTLRLVVTRGRAYLEGFVTIR</sequence>